<name>A0A401QRQ4_STRNR</name>
<evidence type="ECO:0000313" key="1">
    <source>
        <dbReference type="EMBL" id="GCB87981.1"/>
    </source>
</evidence>
<evidence type="ECO:0000313" key="2">
    <source>
        <dbReference type="EMBL" id="GCB87998.1"/>
    </source>
</evidence>
<protein>
    <submittedName>
        <fullName evidence="2">Uncharacterized protein</fullName>
    </submittedName>
</protein>
<sequence length="34" mass="3604">MLPVLDTDVAGISDVRAVNRARLQAVAVQVQRAA</sequence>
<dbReference type="AlphaFoldDB" id="A0A401QRQ4"/>
<dbReference type="EMBL" id="BHXC01000004">
    <property type="protein sequence ID" value="GCB87998.1"/>
    <property type="molecule type" value="Genomic_DNA"/>
</dbReference>
<dbReference type="Proteomes" id="UP000288351">
    <property type="component" value="Unassembled WGS sequence"/>
</dbReference>
<gene>
    <name evidence="1" type="ORF">SALB_00650</name>
    <name evidence="2" type="ORF">SALB_00667</name>
</gene>
<evidence type="ECO:0000313" key="3">
    <source>
        <dbReference type="Proteomes" id="UP000288351"/>
    </source>
</evidence>
<dbReference type="EMBL" id="BHXC01000004">
    <property type="protein sequence ID" value="GCB87981.1"/>
    <property type="molecule type" value="Genomic_DNA"/>
</dbReference>
<comment type="caution">
    <text evidence="2">The sequence shown here is derived from an EMBL/GenBank/DDBJ whole genome shotgun (WGS) entry which is preliminary data.</text>
</comment>
<proteinExistence type="predicted"/>
<reference evidence="2 3" key="1">
    <citation type="journal article" date="2019" name="Microbiol. Resour. Announc.">
        <title>Draft Genome Sequence of the Most Traditional epsilon-Poly-l-Lysine Producer, Streptomyces albulus NBRC14147.</title>
        <authorList>
            <person name="Yamanaka K."/>
            <person name="Hamano Y."/>
        </authorList>
    </citation>
    <scope>NUCLEOTIDE SEQUENCE [LARGE SCALE GENOMIC DNA]</scope>
    <source>
        <strain evidence="2 3">NBRC 14147</strain>
    </source>
</reference>
<accession>A0A401QRQ4</accession>
<organism evidence="2 3">
    <name type="scientific">Streptomyces noursei</name>
    <name type="common">Streptomyces albulus</name>
    <dbReference type="NCBI Taxonomy" id="1971"/>
    <lineage>
        <taxon>Bacteria</taxon>
        <taxon>Bacillati</taxon>
        <taxon>Actinomycetota</taxon>
        <taxon>Actinomycetes</taxon>
        <taxon>Kitasatosporales</taxon>
        <taxon>Streptomycetaceae</taxon>
        <taxon>Streptomyces</taxon>
    </lineage>
</organism>